<evidence type="ECO:0008006" key="4">
    <source>
        <dbReference type="Google" id="ProtNLM"/>
    </source>
</evidence>
<protein>
    <recommendedName>
        <fullName evidence="4">SDR family NAD(P)-dependent oxidoreductase</fullName>
    </recommendedName>
</protein>
<dbReference type="Proteomes" id="UP001500657">
    <property type="component" value="Unassembled WGS sequence"/>
</dbReference>
<comment type="caution">
    <text evidence="2">The sequence shown here is derived from an EMBL/GenBank/DDBJ whole genome shotgun (WGS) entry which is preliminary data.</text>
</comment>
<proteinExistence type="predicted"/>
<keyword evidence="3" id="KW-1185">Reference proteome</keyword>
<evidence type="ECO:0000313" key="2">
    <source>
        <dbReference type="EMBL" id="GAA0259013.1"/>
    </source>
</evidence>
<sequence>MSNNPDLSKELGGRRALITGGTRGIGAVVAQRLLDAGARVVIAARKPDDAMPAGQPSSPATSPRAKAWR</sequence>
<dbReference type="Gene3D" id="3.40.50.720">
    <property type="entry name" value="NAD(P)-binding Rossmann-like Domain"/>
    <property type="match status" value="1"/>
</dbReference>
<dbReference type="InterPro" id="IPR002347">
    <property type="entry name" value="SDR_fam"/>
</dbReference>
<accession>A0ABN0URJ9</accession>
<gene>
    <name evidence="2" type="ORF">GCM10009126_25340</name>
</gene>
<dbReference type="Pfam" id="PF00106">
    <property type="entry name" value="adh_short"/>
    <property type="match status" value="1"/>
</dbReference>
<reference evidence="3" key="1">
    <citation type="journal article" date="2019" name="Int. J. Syst. Evol. Microbiol.">
        <title>The Global Catalogue of Microorganisms (GCM) 10K type strain sequencing project: providing services to taxonomists for standard genome sequencing and annotation.</title>
        <authorList>
            <consortium name="The Broad Institute Genomics Platform"/>
            <consortium name="The Broad Institute Genome Sequencing Center for Infectious Disease"/>
            <person name="Wu L."/>
            <person name="Ma J."/>
        </authorList>
    </citation>
    <scope>NUCLEOTIDE SEQUENCE [LARGE SCALE GENOMIC DNA]</scope>
    <source>
        <strain evidence="3">JCM 16242</strain>
    </source>
</reference>
<evidence type="ECO:0000313" key="3">
    <source>
        <dbReference type="Proteomes" id="UP001500657"/>
    </source>
</evidence>
<organism evidence="2 3">
    <name type="scientific">Rhodanobacter caeni</name>
    <dbReference type="NCBI Taxonomy" id="657654"/>
    <lineage>
        <taxon>Bacteria</taxon>
        <taxon>Pseudomonadati</taxon>
        <taxon>Pseudomonadota</taxon>
        <taxon>Gammaproteobacteria</taxon>
        <taxon>Lysobacterales</taxon>
        <taxon>Rhodanobacteraceae</taxon>
        <taxon>Rhodanobacter</taxon>
    </lineage>
</organism>
<dbReference type="SUPFAM" id="SSF51735">
    <property type="entry name" value="NAD(P)-binding Rossmann-fold domains"/>
    <property type="match status" value="1"/>
</dbReference>
<evidence type="ECO:0000256" key="1">
    <source>
        <dbReference type="SAM" id="MobiDB-lite"/>
    </source>
</evidence>
<dbReference type="InterPro" id="IPR036291">
    <property type="entry name" value="NAD(P)-bd_dom_sf"/>
</dbReference>
<feature type="region of interest" description="Disordered" evidence="1">
    <location>
        <begin position="46"/>
        <end position="69"/>
    </location>
</feature>
<name>A0ABN0URJ9_9GAMM</name>
<dbReference type="EMBL" id="BAAAFO010000004">
    <property type="protein sequence ID" value="GAA0259013.1"/>
    <property type="molecule type" value="Genomic_DNA"/>
</dbReference>